<evidence type="ECO:0000256" key="5">
    <source>
        <dbReference type="ARBA" id="ARBA00022827"/>
    </source>
</evidence>
<dbReference type="InterPro" id="IPR001041">
    <property type="entry name" value="2Fe-2S_ferredoxin-type"/>
</dbReference>
<feature type="domain" description="FAD-binding FR-type" evidence="10">
    <location>
        <begin position="33"/>
        <end position="131"/>
    </location>
</feature>
<keyword evidence="2" id="KW-0285">Flavoprotein</keyword>
<dbReference type="PROSITE" id="PS51384">
    <property type="entry name" value="FAD_FR"/>
    <property type="match status" value="1"/>
</dbReference>
<dbReference type="InterPro" id="IPR050415">
    <property type="entry name" value="MRET"/>
</dbReference>
<name>A0AB39YU27_9MICC</name>
<dbReference type="InterPro" id="IPR017938">
    <property type="entry name" value="Riboflavin_synthase-like_b-brl"/>
</dbReference>
<dbReference type="Gene3D" id="3.40.50.80">
    <property type="entry name" value="Nucleotide-binding domain of ferredoxin-NADP reductase (FNR) module"/>
    <property type="match status" value="1"/>
</dbReference>
<keyword evidence="5" id="KW-0274">FAD</keyword>
<evidence type="ECO:0000313" key="11">
    <source>
        <dbReference type="EMBL" id="XDV73472.1"/>
    </source>
</evidence>
<dbReference type="InterPro" id="IPR017927">
    <property type="entry name" value="FAD-bd_FR_type"/>
</dbReference>
<dbReference type="Gene3D" id="2.40.30.10">
    <property type="entry name" value="Translation factors"/>
    <property type="match status" value="1"/>
</dbReference>
<dbReference type="PANTHER" id="PTHR47354">
    <property type="entry name" value="NADH OXIDOREDUCTASE HCR"/>
    <property type="match status" value="1"/>
</dbReference>
<evidence type="ECO:0000256" key="8">
    <source>
        <dbReference type="ARBA" id="ARBA00023014"/>
    </source>
</evidence>
<dbReference type="Pfam" id="PF00175">
    <property type="entry name" value="NAD_binding_1"/>
    <property type="match status" value="1"/>
</dbReference>
<evidence type="ECO:0000256" key="7">
    <source>
        <dbReference type="ARBA" id="ARBA00023004"/>
    </source>
</evidence>
<evidence type="ECO:0000259" key="10">
    <source>
        <dbReference type="PROSITE" id="PS51384"/>
    </source>
</evidence>
<dbReference type="GO" id="GO:0046872">
    <property type="term" value="F:metal ion binding"/>
    <property type="evidence" value="ECO:0007669"/>
    <property type="project" value="UniProtKB-KW"/>
</dbReference>
<evidence type="ECO:0000259" key="9">
    <source>
        <dbReference type="PROSITE" id="PS51085"/>
    </source>
</evidence>
<evidence type="ECO:0000256" key="6">
    <source>
        <dbReference type="ARBA" id="ARBA00023002"/>
    </source>
</evidence>
<dbReference type="Pfam" id="PF00111">
    <property type="entry name" value="Fer2"/>
    <property type="match status" value="1"/>
</dbReference>
<dbReference type="EMBL" id="CP165735">
    <property type="protein sequence ID" value="XDV73472.1"/>
    <property type="molecule type" value="Genomic_DNA"/>
</dbReference>
<dbReference type="GO" id="GO:0016491">
    <property type="term" value="F:oxidoreductase activity"/>
    <property type="evidence" value="ECO:0007669"/>
    <property type="project" value="UniProtKB-KW"/>
</dbReference>
<dbReference type="CDD" id="cd06216">
    <property type="entry name" value="FNR_iron_sulfur_binding_2"/>
    <property type="match status" value="1"/>
</dbReference>
<feature type="domain" description="2Fe-2S ferredoxin-type" evidence="9">
    <location>
        <begin position="284"/>
        <end position="366"/>
    </location>
</feature>
<keyword evidence="7" id="KW-0408">Iron</keyword>
<dbReference type="RefSeq" id="WP_207597322.1">
    <property type="nucleotide sequence ID" value="NZ_CP165735.1"/>
</dbReference>
<evidence type="ECO:0000256" key="2">
    <source>
        <dbReference type="ARBA" id="ARBA00022630"/>
    </source>
</evidence>
<dbReference type="PRINTS" id="PR00410">
    <property type="entry name" value="PHEHYDRXLASE"/>
</dbReference>
<dbReference type="SUPFAM" id="SSF54292">
    <property type="entry name" value="2Fe-2S ferredoxin-like"/>
    <property type="match status" value="1"/>
</dbReference>
<dbReference type="SUPFAM" id="SSF63380">
    <property type="entry name" value="Riboflavin synthase domain-like"/>
    <property type="match status" value="1"/>
</dbReference>
<evidence type="ECO:0000256" key="4">
    <source>
        <dbReference type="ARBA" id="ARBA00022723"/>
    </source>
</evidence>
<gene>
    <name evidence="11" type="ORF">ABQM86_10060</name>
</gene>
<keyword evidence="4" id="KW-0479">Metal-binding</keyword>
<keyword evidence="3" id="KW-0001">2Fe-2S</keyword>
<evidence type="ECO:0000256" key="1">
    <source>
        <dbReference type="ARBA" id="ARBA00001974"/>
    </source>
</evidence>
<dbReference type="SUPFAM" id="SSF52343">
    <property type="entry name" value="Ferredoxin reductase-like, C-terminal NADP-linked domain"/>
    <property type="match status" value="1"/>
</dbReference>
<protein>
    <submittedName>
        <fullName evidence="11">Ferredoxin reductase</fullName>
    </submittedName>
</protein>
<sequence length="366" mass="38887">MVSFRPLARIASVLTTPLAPEDVLALFNPVYSSRQLRGVVTEVVRETPQSATIFFRPGRGWHAHLAGQWARIGVEINGVRQWRSYSLSAPAGKGPAITVTDVGSVSGTLVRKTKVGDVLFLAPPQGDFVLPEHPRSLLMLTAGSGITPVMSMIRTLVPSRPDADVVLIHSSREEGDSIFREELDELADQFPNFRVVQWHTSGRGRMNFTSAAALEEVCPDWRDRAAYACGPGSFLDDAEAMWNQAALTPAGTSGKTANGGTGQGSLTIERFSTELLGGDGSEGGVVTFETSDREVKADGGVPLLDVGEDAGVLMPSGCRMGICHSCLTPLLAGRVRDLRTGEIHGAPGELIQTCVSAAAGPVNLEI</sequence>
<dbReference type="Gene3D" id="3.10.20.30">
    <property type="match status" value="1"/>
</dbReference>
<evidence type="ECO:0000256" key="3">
    <source>
        <dbReference type="ARBA" id="ARBA00022714"/>
    </source>
</evidence>
<reference evidence="11" key="1">
    <citation type="submission" date="2024-07" db="EMBL/GenBank/DDBJ databases">
        <authorList>
            <person name="Li J."/>
            <person name="Wei H."/>
            <person name="Ma J."/>
        </authorList>
    </citation>
    <scope>NUCLEOTIDE SEQUENCE</scope>
    <source>
        <strain evidence="11">AMU7</strain>
    </source>
</reference>
<dbReference type="InterPro" id="IPR001433">
    <property type="entry name" value="OxRdtase_FAD/NAD-bd"/>
</dbReference>
<dbReference type="GO" id="GO:0051537">
    <property type="term" value="F:2 iron, 2 sulfur cluster binding"/>
    <property type="evidence" value="ECO:0007669"/>
    <property type="project" value="UniProtKB-KW"/>
</dbReference>
<keyword evidence="8" id="KW-0411">Iron-sulfur</keyword>
<accession>A0AB39YU27</accession>
<organism evidence="11">
    <name type="scientific">Paenarthrobacter sp. AMU7</name>
    <dbReference type="NCBI Taxonomy" id="3162492"/>
    <lineage>
        <taxon>Bacteria</taxon>
        <taxon>Bacillati</taxon>
        <taxon>Actinomycetota</taxon>
        <taxon>Actinomycetes</taxon>
        <taxon>Micrococcales</taxon>
        <taxon>Micrococcaceae</taxon>
        <taxon>Paenarthrobacter</taxon>
    </lineage>
</organism>
<dbReference type="InterPro" id="IPR039261">
    <property type="entry name" value="FNR_nucleotide-bd"/>
</dbReference>
<proteinExistence type="predicted"/>
<dbReference type="InterPro" id="IPR036010">
    <property type="entry name" value="2Fe-2S_ferredoxin-like_sf"/>
</dbReference>
<keyword evidence="6" id="KW-0560">Oxidoreductase</keyword>
<dbReference type="CDD" id="cd00207">
    <property type="entry name" value="fer2"/>
    <property type="match status" value="1"/>
</dbReference>
<dbReference type="AlphaFoldDB" id="A0AB39YU27"/>
<comment type="cofactor">
    <cofactor evidence="1">
        <name>FAD</name>
        <dbReference type="ChEBI" id="CHEBI:57692"/>
    </cofactor>
</comment>
<dbReference type="InterPro" id="IPR012675">
    <property type="entry name" value="Beta-grasp_dom_sf"/>
</dbReference>
<dbReference type="PROSITE" id="PS51085">
    <property type="entry name" value="2FE2S_FER_2"/>
    <property type="match status" value="1"/>
</dbReference>
<dbReference type="PANTHER" id="PTHR47354:SF6">
    <property type="entry name" value="NADH OXIDOREDUCTASE HCR"/>
    <property type="match status" value="1"/>
</dbReference>